<dbReference type="Proteomes" id="UP001470809">
    <property type="component" value="Chromosome"/>
</dbReference>
<accession>A0AAN0NK47</accession>
<dbReference type="InterPro" id="IPR009506">
    <property type="entry name" value="YjiS-like"/>
</dbReference>
<dbReference type="AlphaFoldDB" id="A0AAN0NK47"/>
<reference evidence="2 3" key="2">
    <citation type="submission" date="2024-08" db="EMBL/GenBank/DDBJ databases">
        <title>Phylogenomic analyses of a clade within the roseobacter group suggest taxonomic reassignments of species of the genera Aestuariivita, Citreicella, Loktanella, Nautella, Pelagibaca, Ruegeria, Thalassobius, Thiobacimonas and Tropicibacter, and the proposal o.</title>
        <authorList>
            <person name="Jeon C.O."/>
        </authorList>
    </citation>
    <scope>NUCLEOTIDE SEQUENCE [LARGE SCALE GENOMIC DNA]</scope>
    <source>
        <strain evidence="2 3">SS1-5</strain>
    </source>
</reference>
<dbReference type="EMBL" id="CP151767">
    <property type="protein sequence ID" value="WZU66897.1"/>
    <property type="molecule type" value="Genomic_DNA"/>
</dbReference>
<organism evidence="2 3">
    <name type="scientific">Yoonia rhodophyticola</name>
    <dbReference type="NCBI Taxonomy" id="3137370"/>
    <lineage>
        <taxon>Bacteria</taxon>
        <taxon>Pseudomonadati</taxon>
        <taxon>Pseudomonadota</taxon>
        <taxon>Alphaproteobacteria</taxon>
        <taxon>Rhodobacterales</taxon>
        <taxon>Paracoccaceae</taxon>
        <taxon>Yoonia</taxon>
    </lineage>
</organism>
<sequence length="71" mass="7811">MAFITDTRNASLSLGDRFANFRANLAEATAKRKIYKTTLTELSALSSRDLADLGLHRSQIKTVAYEAAYGN</sequence>
<dbReference type="Pfam" id="PF06568">
    <property type="entry name" value="YjiS-like"/>
    <property type="match status" value="1"/>
</dbReference>
<name>A0AAN0NK47_9RHOB</name>
<reference evidence="3" key="1">
    <citation type="submission" date="2024-04" db="EMBL/GenBank/DDBJ databases">
        <title>Phylogenomic analyses of a clade within the roseobacter group suggest taxonomic reassignments of species of the genera Aestuariivita, Citreicella, Loktanella, Nautella, Pelagibaca, Ruegeria, Thalassobius, Thiobacimonas and Tropicibacter, and the proposal o.</title>
        <authorList>
            <person name="Jeon C.O."/>
        </authorList>
    </citation>
    <scope>NUCLEOTIDE SEQUENCE [LARGE SCALE GENOMIC DNA]</scope>
    <source>
        <strain evidence="3">SS1-5</strain>
    </source>
</reference>
<feature type="domain" description="YjiS-like" evidence="1">
    <location>
        <begin position="25"/>
        <end position="60"/>
    </location>
</feature>
<protein>
    <submittedName>
        <fullName evidence="2">DUF1127 domain-containing protein</fullName>
    </submittedName>
</protein>
<keyword evidence="3" id="KW-1185">Reference proteome</keyword>
<dbReference type="KEGG" id="yrh:AABB31_18190"/>
<gene>
    <name evidence="2" type="ORF">AABB31_18190</name>
</gene>
<evidence type="ECO:0000313" key="2">
    <source>
        <dbReference type="EMBL" id="WZU66897.1"/>
    </source>
</evidence>
<proteinExistence type="predicted"/>
<evidence type="ECO:0000259" key="1">
    <source>
        <dbReference type="Pfam" id="PF06568"/>
    </source>
</evidence>
<dbReference type="RefSeq" id="WP_342076216.1">
    <property type="nucleotide sequence ID" value="NZ_CP151767.2"/>
</dbReference>
<evidence type="ECO:0000313" key="3">
    <source>
        <dbReference type="Proteomes" id="UP001470809"/>
    </source>
</evidence>